<protein>
    <submittedName>
        <fullName evidence="4">ParB N-terminal domain-containing protein</fullName>
    </submittedName>
</protein>
<name>A0ABV9NCJ4_9PROT</name>
<keyword evidence="1" id="KW-0175">Coiled coil</keyword>
<keyword evidence="5" id="KW-1185">Reference proteome</keyword>
<evidence type="ECO:0000256" key="2">
    <source>
        <dbReference type="SAM" id="MobiDB-lite"/>
    </source>
</evidence>
<dbReference type="PANTHER" id="PTHR33375:SF7">
    <property type="entry name" value="CHROMOSOME 2-PARTITIONING PROTEIN PARB-RELATED"/>
    <property type="match status" value="1"/>
</dbReference>
<evidence type="ECO:0000313" key="4">
    <source>
        <dbReference type="EMBL" id="MFC4726097.1"/>
    </source>
</evidence>
<feature type="region of interest" description="Disordered" evidence="2">
    <location>
        <begin position="652"/>
        <end position="681"/>
    </location>
</feature>
<evidence type="ECO:0000256" key="1">
    <source>
        <dbReference type="SAM" id="Coils"/>
    </source>
</evidence>
<accession>A0ABV9NCJ4</accession>
<dbReference type="Gene3D" id="3.90.1530.30">
    <property type="match status" value="1"/>
</dbReference>
<dbReference type="RefSeq" id="WP_371395232.1">
    <property type="nucleotide sequence ID" value="NZ_CP163422.1"/>
</dbReference>
<sequence length="681" mass="74154">MANAKTKITLSPARDIPFNRLVLAQTNVRRVKAGVSIDELAASIARRGLIQSLHVRPLLDEAGAETGQYEVPAGGRRFRALELLVKQKRLAKSAPVPCVVGDAASEVLSEEISLAENVERAPLHPLDQYRAFEAMRAKGMTEEAIAAAFFVPAQIVRQRLRLAAVAPELLDAYAEDAMTLEHLMAFTVTDDQDRQRQVWEAVQASYTRTPQQIRRLLTETAVRASDRRALFIGIEAYEAAGGRVLRDLFEEDHGGWLQDPALLGRLVAEKLAAAAETIAAEGWKWTETEINFPYGHTFSLREIDGEPVDLTEDEVAARAALAEEYDRLEAEHAQADEYPEEVDHRLGEIETALEAFDQRPMRFDPADIAIAGAFISIDPSGRLQIDRGYVRPEDEPAADEAEPVGDAADEEVVTTVSIDGDGAPAEEPEEEDDTGKPLPERLTIELTAHRTLALRDALAGHPRIAMTALLHKLVLDSFSRALPGAALEARVSPVYLPVQGEGLADSLPARMIEERDEAWKADIPLAEGDDAVWDWLDRLDEASRLALLAHCVSFGVNALFERPSPYGTGISASGLERRMREADRLARVTGLDMAEAGWTPTVASYLGRVTKARILEAVREGAGEEAAARIEGLKKDAMAKAAEELLAGTGWLPAALRTQGDPPAEETPAEDEEGAPAVAAE</sequence>
<evidence type="ECO:0000259" key="3">
    <source>
        <dbReference type="SMART" id="SM00470"/>
    </source>
</evidence>
<proteinExistence type="predicted"/>
<dbReference type="SUPFAM" id="SSF109709">
    <property type="entry name" value="KorB DNA-binding domain-like"/>
    <property type="match status" value="1"/>
</dbReference>
<dbReference type="EMBL" id="JBHSGQ010000007">
    <property type="protein sequence ID" value="MFC4726097.1"/>
    <property type="molecule type" value="Genomic_DNA"/>
</dbReference>
<dbReference type="InterPro" id="IPR003115">
    <property type="entry name" value="ParB_N"/>
</dbReference>
<dbReference type="CDD" id="cd16406">
    <property type="entry name" value="ParB_N_like"/>
    <property type="match status" value="1"/>
</dbReference>
<gene>
    <name evidence="4" type="ORF">ACFPB0_12415</name>
</gene>
<dbReference type="InterPro" id="IPR050336">
    <property type="entry name" value="Chromosome_partition/occlusion"/>
</dbReference>
<dbReference type="Gene3D" id="1.10.10.2830">
    <property type="match status" value="1"/>
</dbReference>
<dbReference type="Pfam" id="PF02195">
    <property type="entry name" value="ParB_N"/>
    <property type="match status" value="1"/>
</dbReference>
<feature type="compositionally biased region" description="Acidic residues" evidence="2">
    <location>
        <begin position="424"/>
        <end position="433"/>
    </location>
</feature>
<feature type="coiled-coil region" evidence="1">
    <location>
        <begin position="311"/>
        <end position="338"/>
    </location>
</feature>
<comment type="caution">
    <text evidence="4">The sequence shown here is derived from an EMBL/GenBank/DDBJ whole genome shotgun (WGS) entry which is preliminary data.</text>
</comment>
<evidence type="ECO:0000313" key="5">
    <source>
        <dbReference type="Proteomes" id="UP001596024"/>
    </source>
</evidence>
<feature type="region of interest" description="Disordered" evidence="2">
    <location>
        <begin position="419"/>
        <end position="438"/>
    </location>
</feature>
<dbReference type="SMART" id="SM00470">
    <property type="entry name" value="ParB"/>
    <property type="match status" value="1"/>
</dbReference>
<feature type="compositionally biased region" description="Acidic residues" evidence="2">
    <location>
        <begin position="663"/>
        <end position="674"/>
    </location>
</feature>
<feature type="domain" description="ParB-like N-terminal" evidence="3">
    <location>
        <begin position="14"/>
        <end position="118"/>
    </location>
</feature>
<reference evidence="5" key="1">
    <citation type="journal article" date="2019" name="Int. J. Syst. Evol. Microbiol.">
        <title>The Global Catalogue of Microorganisms (GCM) 10K type strain sequencing project: providing services to taxonomists for standard genome sequencing and annotation.</title>
        <authorList>
            <consortium name="The Broad Institute Genomics Platform"/>
            <consortium name="The Broad Institute Genome Sequencing Center for Infectious Disease"/>
            <person name="Wu L."/>
            <person name="Ma J."/>
        </authorList>
    </citation>
    <scope>NUCLEOTIDE SEQUENCE [LARGE SCALE GENOMIC DNA]</scope>
    <source>
        <strain evidence="5">CCUG 62981</strain>
    </source>
</reference>
<dbReference type="Proteomes" id="UP001596024">
    <property type="component" value="Unassembled WGS sequence"/>
</dbReference>
<dbReference type="PANTHER" id="PTHR33375">
    <property type="entry name" value="CHROMOSOME-PARTITIONING PROTEIN PARB-RELATED"/>
    <property type="match status" value="1"/>
</dbReference>
<dbReference type="SUPFAM" id="SSF110849">
    <property type="entry name" value="ParB/Sulfiredoxin"/>
    <property type="match status" value="1"/>
</dbReference>
<dbReference type="InterPro" id="IPR036086">
    <property type="entry name" value="ParB/Sulfiredoxin_sf"/>
</dbReference>
<organism evidence="4 5">
    <name type="scientific">Glycocaulis abyssi</name>
    <dbReference type="NCBI Taxonomy" id="1433403"/>
    <lineage>
        <taxon>Bacteria</taxon>
        <taxon>Pseudomonadati</taxon>
        <taxon>Pseudomonadota</taxon>
        <taxon>Alphaproteobacteria</taxon>
        <taxon>Maricaulales</taxon>
        <taxon>Maricaulaceae</taxon>
        <taxon>Glycocaulis</taxon>
    </lineage>
</organism>